<protein>
    <submittedName>
        <fullName evidence="2">Uncharacterized protein</fullName>
    </submittedName>
</protein>
<reference evidence="2" key="1">
    <citation type="submission" date="2021-01" db="EMBL/GenBank/DDBJ databases">
        <authorList>
            <person name="Corre E."/>
            <person name="Pelletier E."/>
            <person name="Niang G."/>
            <person name="Scheremetjew M."/>
            <person name="Finn R."/>
            <person name="Kale V."/>
            <person name="Holt S."/>
            <person name="Cochrane G."/>
            <person name="Meng A."/>
            <person name="Brown T."/>
            <person name="Cohen L."/>
        </authorList>
    </citation>
    <scope>NUCLEOTIDE SEQUENCE</scope>
    <source>
        <strain evidence="2">CCMP494</strain>
    </source>
</reference>
<keyword evidence="1" id="KW-0812">Transmembrane</keyword>
<sequence>MDEKPWDTVDFKWDERPGLGSGESTALDLVWNMKSWEVIADKGKETLHIRGFLCLYWTDVRIRGYPTRTKGKVPPENIWRPSFFTCAGFSLGEGEKGTMVPEFYSGGLDKEGVTDGRLQLLIPMSLPGGFDISNGDIDRFRSFPFDSTRVDLSCAMMCAGTPLWVNKDISLSLRRPQMQTPGLEHSLVQQFDYDGVDRNSNDYELSGLSMAAGSHNPPPFLRSNGWEEGDKVCDILFSLHIRRSYIFYLHNGVKPLYTIAAFGFFGYTMEPSDLANRIALGAVLFLSIYAVQWTTAGHIPRLPFKTVLDNVSESVSLVLFLILIGNAISYHVGRPERDCVDSECDFDDKRADRVDLICGLLVLGYVLLYSVGYRTVFAAWWANKRTGASRPWTKGPYLRNKRFLPTEEAYHLKIDDAFVLKHGKKFLGQGEKISSPLERW</sequence>
<feature type="transmembrane region" description="Helical" evidence="1">
    <location>
        <begin position="274"/>
        <end position="294"/>
    </location>
</feature>
<keyword evidence="1" id="KW-1133">Transmembrane helix</keyword>
<accession>A0A7S0KN73</accession>
<dbReference type="AlphaFoldDB" id="A0A7S0KN73"/>
<evidence type="ECO:0000256" key="1">
    <source>
        <dbReference type="SAM" id="Phobius"/>
    </source>
</evidence>
<name>A0A7S0KN73_MICPS</name>
<proteinExistence type="predicted"/>
<dbReference type="InterPro" id="IPR038050">
    <property type="entry name" value="Neuro_actylchol_rec"/>
</dbReference>
<gene>
    <name evidence="2" type="ORF">MSP1404_LOCUS5869</name>
</gene>
<keyword evidence="1" id="KW-0472">Membrane</keyword>
<feature type="transmembrane region" description="Helical" evidence="1">
    <location>
        <begin position="314"/>
        <end position="333"/>
    </location>
</feature>
<dbReference type="EMBL" id="HBEV01007656">
    <property type="protein sequence ID" value="CAD8587196.1"/>
    <property type="molecule type" value="Transcribed_RNA"/>
</dbReference>
<evidence type="ECO:0000313" key="2">
    <source>
        <dbReference type="EMBL" id="CAD8587196.1"/>
    </source>
</evidence>
<feature type="transmembrane region" description="Helical" evidence="1">
    <location>
        <begin position="354"/>
        <end position="381"/>
    </location>
</feature>
<dbReference type="Gene3D" id="1.20.58.390">
    <property type="entry name" value="Neurotransmitter-gated ion-channel transmembrane domain"/>
    <property type="match status" value="1"/>
</dbReference>
<organism evidence="2">
    <name type="scientific">Micromonas pusilla</name>
    <name type="common">Picoplanktonic green alga</name>
    <name type="synonym">Chromulina pusilla</name>
    <dbReference type="NCBI Taxonomy" id="38833"/>
    <lineage>
        <taxon>Eukaryota</taxon>
        <taxon>Viridiplantae</taxon>
        <taxon>Chlorophyta</taxon>
        <taxon>Mamiellophyceae</taxon>
        <taxon>Mamiellales</taxon>
        <taxon>Mamiellaceae</taxon>
        <taxon>Micromonas</taxon>
    </lineage>
</organism>
<feature type="transmembrane region" description="Helical" evidence="1">
    <location>
        <begin position="245"/>
        <end position="267"/>
    </location>
</feature>